<sequence>MRPLPHRRKHKAAPEVAAGVDPELKPDAQASGSTGGNLKDSEDSEPIAAGRRQTSSSGVGSPPDCVLSPPKQSSPSTVAGTSTSGITTQLAKPPAARLCHLVRRPEYDGYGFKLIPATQGYLPRVSAVEPGSPAEATGLRSNDTVVEVNGVILDGLGHEDVMQLVKSTPNEARLLVVDDETAAWYKRRGIALRGDNLNVVRTSSKKSSRKVRSKGRTTSGSINWSSESLTSSELAGGLRLCYLRKWPDYEGYGFSLREDAENFFITAVVPDSPAELGGLRNDDRLIEVNAVSVENRSYQEIMCRIGKEPDQVDLLVIDRETDEAFASRQQKPSGQADGVLRRWTPARRHRLTFMKTKKQTPKVEAAGTGGFVIPHAIESANDAEHDKAISEEDLVVKEGGAKSHWPPHLPATQSMFLNCASPIPTPRKDNTSNSEYSSISVGSSKTMSPTETPRTPLKSDVSTVVSSDKLNDWSTTAEKPQENKLINSFWPSKPASQIVPLLVARPMNLVAPKSRQHEDEDDSQRDQQPKHQPAKTKLHGIASKPFPSMSNTNKPSSLPKPASSTFMTSHHPASAELHDNSSPLRSPTRSASEYFSAQKVLSSIPSSTKFSPTESYTPMDSPLRPMSSTANRTSSAPGSVDYTLNQHCDLHCPVQSWSFQLPYAPLEMDLQQERTTTYAPGYSDFLSMYSGYASSEPLKSAIEMTNADQATTERHCTEDAEKSRNVAGAQSSSANTGVHEEP</sequence>
<dbReference type="PROSITE" id="PS50106">
    <property type="entry name" value="PDZ"/>
    <property type="match status" value="2"/>
</dbReference>
<feature type="region of interest" description="Disordered" evidence="2">
    <location>
        <begin position="513"/>
        <end position="591"/>
    </location>
</feature>
<dbReference type="GO" id="GO:0043495">
    <property type="term" value="F:protein-membrane adaptor activity"/>
    <property type="evidence" value="ECO:0007669"/>
    <property type="project" value="TreeGrafter"/>
</dbReference>
<dbReference type="CDD" id="cd06768">
    <property type="entry name" value="PDZ_NHERF-like"/>
    <property type="match status" value="2"/>
</dbReference>
<reference evidence="4" key="2">
    <citation type="submission" date="2021-09" db="EMBL/GenBank/DDBJ databases">
        <authorList>
            <person name="Jia N."/>
            <person name="Wang J."/>
            <person name="Shi W."/>
            <person name="Du L."/>
            <person name="Sun Y."/>
            <person name="Zhan W."/>
            <person name="Jiang J."/>
            <person name="Wang Q."/>
            <person name="Zhang B."/>
            <person name="Ji P."/>
            <person name="Sakyi L.B."/>
            <person name="Cui X."/>
            <person name="Yuan T."/>
            <person name="Jiang B."/>
            <person name="Yang W."/>
            <person name="Lam T.T.-Y."/>
            <person name="Chang Q."/>
            <person name="Ding S."/>
            <person name="Wang X."/>
            <person name="Zhu J."/>
            <person name="Ruan X."/>
            <person name="Zhao L."/>
            <person name="Wei J."/>
            <person name="Que T."/>
            <person name="Du C."/>
            <person name="Cheng J."/>
            <person name="Dai P."/>
            <person name="Han X."/>
            <person name="Huang E."/>
            <person name="Gao Y."/>
            <person name="Liu J."/>
            <person name="Shao H."/>
            <person name="Ye R."/>
            <person name="Li L."/>
            <person name="Wei W."/>
            <person name="Wang X."/>
            <person name="Wang C."/>
            <person name="Huo Q."/>
            <person name="Li W."/>
            <person name="Guo W."/>
            <person name="Chen H."/>
            <person name="Chen S."/>
            <person name="Zhou L."/>
            <person name="Zhou L."/>
            <person name="Ni X."/>
            <person name="Tian J."/>
            <person name="Zhou Y."/>
            <person name="Sheng Y."/>
            <person name="Liu T."/>
            <person name="Pan Y."/>
            <person name="Xia L."/>
            <person name="Li J."/>
            <person name="Zhao F."/>
            <person name="Cao W."/>
        </authorList>
    </citation>
    <scope>NUCLEOTIDE SEQUENCE</scope>
    <source>
        <strain evidence="4">Rmic-2018</strain>
        <tissue evidence="4">Larvae</tissue>
    </source>
</reference>
<feature type="compositionally biased region" description="Basic and acidic residues" evidence="2">
    <location>
        <begin position="711"/>
        <end position="724"/>
    </location>
</feature>
<dbReference type="SUPFAM" id="SSF50156">
    <property type="entry name" value="PDZ domain-like"/>
    <property type="match status" value="2"/>
</dbReference>
<keyword evidence="5" id="KW-1185">Reference proteome</keyword>
<proteinExistence type="predicted"/>
<feature type="compositionally biased region" description="Polar residues" evidence="2">
    <location>
        <begin position="626"/>
        <end position="638"/>
    </location>
</feature>
<feature type="compositionally biased region" description="Polar residues" evidence="2">
    <location>
        <begin position="580"/>
        <end position="591"/>
    </location>
</feature>
<dbReference type="AlphaFoldDB" id="A0A9J6F7N1"/>
<feature type="domain" description="PDZ" evidence="3">
    <location>
        <begin position="240"/>
        <end position="320"/>
    </location>
</feature>
<keyword evidence="1" id="KW-0677">Repeat</keyword>
<gene>
    <name evidence="4" type="ORF">HPB51_018565</name>
</gene>
<dbReference type="VEuPathDB" id="VectorBase:LOC119185962"/>
<accession>A0A9J6F7N1</accession>
<dbReference type="GO" id="GO:0072659">
    <property type="term" value="P:protein localization to plasma membrane"/>
    <property type="evidence" value="ECO:0007669"/>
    <property type="project" value="TreeGrafter"/>
</dbReference>
<evidence type="ECO:0000313" key="5">
    <source>
        <dbReference type="Proteomes" id="UP000821866"/>
    </source>
</evidence>
<dbReference type="Pfam" id="PF00595">
    <property type="entry name" value="PDZ"/>
    <property type="match status" value="2"/>
</dbReference>
<dbReference type="InterPro" id="IPR051067">
    <property type="entry name" value="NHER"/>
</dbReference>
<dbReference type="GO" id="GO:0016324">
    <property type="term" value="C:apical plasma membrane"/>
    <property type="evidence" value="ECO:0007669"/>
    <property type="project" value="TreeGrafter"/>
</dbReference>
<dbReference type="SMART" id="SM00228">
    <property type="entry name" value="PDZ"/>
    <property type="match status" value="2"/>
</dbReference>
<feature type="region of interest" description="Disordered" evidence="2">
    <location>
        <begin position="703"/>
        <end position="742"/>
    </location>
</feature>
<name>A0A9J6F7N1_RHIMP</name>
<feature type="region of interest" description="Disordered" evidence="2">
    <location>
        <begin position="1"/>
        <end position="93"/>
    </location>
</feature>
<dbReference type="Gene3D" id="2.30.42.10">
    <property type="match status" value="2"/>
</dbReference>
<feature type="region of interest" description="Disordered" evidence="2">
    <location>
        <begin position="420"/>
        <end position="479"/>
    </location>
</feature>
<comment type="caution">
    <text evidence="4">The sequence shown here is derived from an EMBL/GenBank/DDBJ whole genome shotgun (WGS) entry which is preliminary data.</text>
</comment>
<feature type="compositionally biased region" description="Polar residues" evidence="2">
    <location>
        <begin position="605"/>
        <end position="618"/>
    </location>
</feature>
<evidence type="ECO:0000259" key="3">
    <source>
        <dbReference type="PROSITE" id="PS50106"/>
    </source>
</evidence>
<dbReference type="InterPro" id="IPR001478">
    <property type="entry name" value="PDZ"/>
</dbReference>
<feature type="compositionally biased region" description="Basic residues" evidence="2">
    <location>
        <begin position="1"/>
        <end position="11"/>
    </location>
</feature>
<feature type="compositionally biased region" description="Basic residues" evidence="2">
    <location>
        <begin position="203"/>
        <end position="215"/>
    </location>
</feature>
<feature type="compositionally biased region" description="Polar residues" evidence="2">
    <location>
        <begin position="431"/>
        <end position="453"/>
    </location>
</feature>
<feature type="region of interest" description="Disordered" evidence="2">
    <location>
        <begin position="203"/>
        <end position="223"/>
    </location>
</feature>
<feature type="compositionally biased region" description="Low complexity" evidence="2">
    <location>
        <begin position="459"/>
        <end position="468"/>
    </location>
</feature>
<feature type="compositionally biased region" description="Polar residues" evidence="2">
    <location>
        <begin position="70"/>
        <end position="90"/>
    </location>
</feature>
<dbReference type="PANTHER" id="PTHR14191:SF3">
    <property type="entry name" value="NA(+)_H(+) EXCHANGE REGULATORY COFACTOR-LIKE PROTEIN NRFL-1"/>
    <property type="match status" value="1"/>
</dbReference>
<organism evidence="4 5">
    <name type="scientific">Rhipicephalus microplus</name>
    <name type="common">Cattle tick</name>
    <name type="synonym">Boophilus microplus</name>
    <dbReference type="NCBI Taxonomy" id="6941"/>
    <lineage>
        <taxon>Eukaryota</taxon>
        <taxon>Metazoa</taxon>
        <taxon>Ecdysozoa</taxon>
        <taxon>Arthropoda</taxon>
        <taxon>Chelicerata</taxon>
        <taxon>Arachnida</taxon>
        <taxon>Acari</taxon>
        <taxon>Parasitiformes</taxon>
        <taxon>Ixodida</taxon>
        <taxon>Ixodoidea</taxon>
        <taxon>Ixodidae</taxon>
        <taxon>Rhipicephalinae</taxon>
        <taxon>Rhipicephalus</taxon>
        <taxon>Boophilus</taxon>
    </lineage>
</organism>
<evidence type="ECO:0000256" key="2">
    <source>
        <dbReference type="SAM" id="MobiDB-lite"/>
    </source>
</evidence>
<dbReference type="PANTHER" id="PTHR14191">
    <property type="entry name" value="PDZ DOMAIN CONTAINING PROTEIN"/>
    <property type="match status" value="1"/>
</dbReference>
<dbReference type="EMBL" id="JABSTU010000001">
    <property type="protein sequence ID" value="KAH8041813.1"/>
    <property type="molecule type" value="Genomic_DNA"/>
</dbReference>
<feature type="domain" description="PDZ" evidence="3">
    <location>
        <begin position="98"/>
        <end position="180"/>
    </location>
</feature>
<feature type="compositionally biased region" description="Polar residues" evidence="2">
    <location>
        <begin position="548"/>
        <end position="568"/>
    </location>
</feature>
<evidence type="ECO:0000313" key="4">
    <source>
        <dbReference type="EMBL" id="KAH8041813.1"/>
    </source>
</evidence>
<dbReference type="Proteomes" id="UP000821866">
    <property type="component" value="Chromosome 1"/>
</dbReference>
<dbReference type="InterPro" id="IPR036034">
    <property type="entry name" value="PDZ_sf"/>
</dbReference>
<reference evidence="4" key="1">
    <citation type="journal article" date="2020" name="Cell">
        <title>Large-Scale Comparative Analyses of Tick Genomes Elucidate Their Genetic Diversity and Vector Capacities.</title>
        <authorList>
            <consortium name="Tick Genome and Microbiome Consortium (TIGMIC)"/>
            <person name="Jia N."/>
            <person name="Wang J."/>
            <person name="Shi W."/>
            <person name="Du L."/>
            <person name="Sun Y."/>
            <person name="Zhan W."/>
            <person name="Jiang J.F."/>
            <person name="Wang Q."/>
            <person name="Zhang B."/>
            <person name="Ji P."/>
            <person name="Bell-Sakyi L."/>
            <person name="Cui X.M."/>
            <person name="Yuan T.T."/>
            <person name="Jiang B.G."/>
            <person name="Yang W.F."/>
            <person name="Lam T.T."/>
            <person name="Chang Q.C."/>
            <person name="Ding S.J."/>
            <person name="Wang X.J."/>
            <person name="Zhu J.G."/>
            <person name="Ruan X.D."/>
            <person name="Zhao L."/>
            <person name="Wei J.T."/>
            <person name="Ye R.Z."/>
            <person name="Que T.C."/>
            <person name="Du C.H."/>
            <person name="Zhou Y.H."/>
            <person name="Cheng J.X."/>
            <person name="Dai P.F."/>
            <person name="Guo W.B."/>
            <person name="Han X.H."/>
            <person name="Huang E.J."/>
            <person name="Li L.F."/>
            <person name="Wei W."/>
            <person name="Gao Y.C."/>
            <person name="Liu J.Z."/>
            <person name="Shao H.Z."/>
            <person name="Wang X."/>
            <person name="Wang C.C."/>
            <person name="Yang T.C."/>
            <person name="Huo Q.B."/>
            <person name="Li W."/>
            <person name="Chen H.Y."/>
            <person name="Chen S.E."/>
            <person name="Zhou L.G."/>
            <person name="Ni X.B."/>
            <person name="Tian J.H."/>
            <person name="Sheng Y."/>
            <person name="Liu T."/>
            <person name="Pan Y.S."/>
            <person name="Xia L.Y."/>
            <person name="Li J."/>
            <person name="Zhao F."/>
            <person name="Cao W.C."/>
        </authorList>
    </citation>
    <scope>NUCLEOTIDE SEQUENCE</scope>
    <source>
        <strain evidence="4">Rmic-2018</strain>
    </source>
</reference>
<protein>
    <recommendedName>
        <fullName evidence="3">PDZ domain-containing protein</fullName>
    </recommendedName>
</protein>
<feature type="region of interest" description="Disordered" evidence="2">
    <location>
        <begin position="605"/>
        <end position="638"/>
    </location>
</feature>
<evidence type="ECO:0000256" key="1">
    <source>
        <dbReference type="ARBA" id="ARBA00022737"/>
    </source>
</evidence>